<proteinExistence type="predicted"/>
<evidence type="ECO:0000313" key="3">
    <source>
        <dbReference type="Proteomes" id="UP000673975"/>
    </source>
</evidence>
<reference evidence="2" key="1">
    <citation type="submission" date="2021-02" db="EMBL/GenBank/DDBJ databases">
        <title>Natronogracilivirga saccharolytica gen. nov. sp. nov. a new anaerobic, haloalkiliphilic carbohydrate-fermenting bacterium from soda lake and proposing of Cyclonatronumiaceae fam. nov. in the phylum Balneolaeota.</title>
        <authorList>
            <person name="Zhilina T.N."/>
            <person name="Sorokin D.Y."/>
            <person name="Zavarzina D.G."/>
            <person name="Toshchakov S.V."/>
            <person name="Kublanov I.V."/>
        </authorList>
    </citation>
    <scope>NUCLEOTIDE SEQUENCE</scope>
    <source>
        <strain evidence="2">Z-1702</strain>
    </source>
</reference>
<organism evidence="2 3">
    <name type="scientific">Natronogracilivirga saccharolytica</name>
    <dbReference type="NCBI Taxonomy" id="2812953"/>
    <lineage>
        <taxon>Bacteria</taxon>
        <taxon>Pseudomonadati</taxon>
        <taxon>Balneolota</taxon>
        <taxon>Balneolia</taxon>
        <taxon>Balneolales</taxon>
        <taxon>Cyclonatronaceae</taxon>
        <taxon>Natronogracilivirga</taxon>
    </lineage>
</organism>
<feature type="transmembrane region" description="Helical" evidence="1">
    <location>
        <begin position="118"/>
        <end position="138"/>
    </location>
</feature>
<dbReference type="EMBL" id="JAFIDN010000012">
    <property type="protein sequence ID" value="MBP3193637.1"/>
    <property type="molecule type" value="Genomic_DNA"/>
</dbReference>
<keyword evidence="3" id="KW-1185">Reference proteome</keyword>
<dbReference type="RefSeq" id="WP_210513092.1">
    <property type="nucleotide sequence ID" value="NZ_JAFIDN010000012.1"/>
</dbReference>
<keyword evidence="1" id="KW-1133">Transmembrane helix</keyword>
<evidence type="ECO:0000256" key="1">
    <source>
        <dbReference type="SAM" id="Phobius"/>
    </source>
</evidence>
<protein>
    <submittedName>
        <fullName evidence="2">Uncharacterized protein</fullName>
    </submittedName>
</protein>
<accession>A0A8J7UWH6</accession>
<sequence length="162" mass="18659">MHKLTYLWYLLWLLPLYLFGMAVHMGAVYYGLDKTWEEGESYLADIVHFEIKQIAAQTNGSITVRFETDDGEEITRKLSQPIQNAAQLQASEMMPIRFMENSYQPVVLVPIYDFHKQMVLVNLAVLLVAIIITFFIALTAHRFASRKIGGKDPEQKFEIIDS</sequence>
<feature type="transmembrane region" description="Helical" evidence="1">
    <location>
        <begin position="7"/>
        <end position="32"/>
    </location>
</feature>
<keyword evidence="1" id="KW-0812">Transmembrane</keyword>
<name>A0A8J7UWH6_9BACT</name>
<dbReference type="Proteomes" id="UP000673975">
    <property type="component" value="Unassembled WGS sequence"/>
</dbReference>
<comment type="caution">
    <text evidence="2">The sequence shown here is derived from an EMBL/GenBank/DDBJ whole genome shotgun (WGS) entry which is preliminary data.</text>
</comment>
<evidence type="ECO:0000313" key="2">
    <source>
        <dbReference type="EMBL" id="MBP3193637.1"/>
    </source>
</evidence>
<gene>
    <name evidence="2" type="ORF">NATSA_13250</name>
</gene>
<keyword evidence="1" id="KW-0472">Membrane</keyword>
<dbReference type="AlphaFoldDB" id="A0A8J7UWH6"/>